<gene>
    <name evidence="2" type="ORF">Ahy_B09g095078</name>
</gene>
<evidence type="ECO:0000313" key="3">
    <source>
        <dbReference type="Proteomes" id="UP000289738"/>
    </source>
</evidence>
<dbReference type="STRING" id="3818.A0A444XD90"/>
<dbReference type="Proteomes" id="UP000289738">
    <property type="component" value="Chromosome B09"/>
</dbReference>
<feature type="compositionally biased region" description="Low complexity" evidence="1">
    <location>
        <begin position="435"/>
        <end position="445"/>
    </location>
</feature>
<dbReference type="AlphaFoldDB" id="A0A444XD90"/>
<feature type="compositionally biased region" description="Polar residues" evidence="1">
    <location>
        <begin position="409"/>
        <end position="422"/>
    </location>
</feature>
<dbReference type="GO" id="GO:2000028">
    <property type="term" value="P:regulation of photoperiodism, flowering"/>
    <property type="evidence" value="ECO:0007669"/>
    <property type="project" value="InterPro"/>
</dbReference>
<dbReference type="EMBL" id="SDMP01000019">
    <property type="protein sequence ID" value="RYQ87560.1"/>
    <property type="molecule type" value="Genomic_DNA"/>
</dbReference>
<comment type="caution">
    <text evidence="2">The sequence shown here is derived from an EMBL/GenBank/DDBJ whole genome shotgun (WGS) entry which is preliminary data.</text>
</comment>
<sequence length="568" mass="63738">MMKGAMIDEGKEIIPMFPRLHVKDAEKGGGPKAPPRNKMAIYQQFNINMHMPSQNYASGSSTSLFPLHLRSFTPPSISPYLNCSYFAENIQAYNSKKINLAKLMPDDFINTRCFLKTFDGEYAGSAHEGNSGCNLKQNDKDEDKLPLKSLNSFREKVNSLVTIELNSTQYEKNEREEEVSQKSQEDEEKTYRHYNGLNKPRLECKLGMDISPNDVLGVIGEKQFWKARTTIINQQRIFLIQLSELHRLIEVQKTIARSPHLLLEDIHVLNRTLPKPSPFKRLQSDYVADQSPAGKLANHSENIAIGGKIPLPPPCINNISKGHFNNHGHYIGKPTLLTSLDSMNTKNTLGCVYPTSQGNQWLVPVMSPLEGLVYKPIIGPCPPNPSLITPIYGPYSPQHVQEVPTLPPTNSHQRIGSLSDSFSPPMMHPSIEHPNNNNNNNNINNGHESHHYSSSLGEVNSSILYKSPSSNIITNYHTSQIMPRTTNNVRKDKDRSTTSSRSSSPCKKMKGDVLPLFPVAPTFLASNNVDHHHHHQAKVIKALPHNPKSATESAARIFRSIQEERKYL</sequence>
<feature type="region of interest" description="Disordered" evidence="1">
    <location>
        <begin position="409"/>
        <end position="455"/>
    </location>
</feature>
<organism evidence="2 3">
    <name type="scientific">Arachis hypogaea</name>
    <name type="common">Peanut</name>
    <dbReference type="NCBI Taxonomy" id="3818"/>
    <lineage>
        <taxon>Eukaryota</taxon>
        <taxon>Viridiplantae</taxon>
        <taxon>Streptophyta</taxon>
        <taxon>Embryophyta</taxon>
        <taxon>Tracheophyta</taxon>
        <taxon>Spermatophyta</taxon>
        <taxon>Magnoliopsida</taxon>
        <taxon>eudicotyledons</taxon>
        <taxon>Gunneridae</taxon>
        <taxon>Pentapetalae</taxon>
        <taxon>rosids</taxon>
        <taxon>fabids</taxon>
        <taxon>Fabales</taxon>
        <taxon>Fabaceae</taxon>
        <taxon>Papilionoideae</taxon>
        <taxon>50 kb inversion clade</taxon>
        <taxon>dalbergioids sensu lato</taxon>
        <taxon>Dalbergieae</taxon>
        <taxon>Pterocarpus clade</taxon>
        <taxon>Arachis</taxon>
    </lineage>
</organism>
<dbReference type="OrthoDB" id="1939092at2759"/>
<dbReference type="InterPro" id="IPR039319">
    <property type="entry name" value="ELF3-like"/>
</dbReference>
<dbReference type="PANTHER" id="PTHR34281">
    <property type="entry name" value="PROTEIN EARLY FLOWERING 3"/>
    <property type="match status" value="1"/>
</dbReference>
<reference evidence="2 3" key="1">
    <citation type="submission" date="2019-01" db="EMBL/GenBank/DDBJ databases">
        <title>Sequencing of cultivated peanut Arachis hypogaea provides insights into genome evolution and oil improvement.</title>
        <authorList>
            <person name="Chen X."/>
        </authorList>
    </citation>
    <scope>NUCLEOTIDE SEQUENCE [LARGE SCALE GENOMIC DNA]</scope>
    <source>
        <strain evidence="3">cv. Fuhuasheng</strain>
        <tissue evidence="2">Leaves</tissue>
    </source>
</reference>
<evidence type="ECO:0000256" key="1">
    <source>
        <dbReference type="SAM" id="MobiDB-lite"/>
    </source>
</evidence>
<accession>A0A444XD90</accession>
<protein>
    <submittedName>
        <fullName evidence="2">Uncharacterized protein</fullName>
    </submittedName>
</protein>
<keyword evidence="3" id="KW-1185">Reference proteome</keyword>
<proteinExistence type="predicted"/>
<feature type="region of interest" description="Disordered" evidence="1">
    <location>
        <begin position="475"/>
        <end position="511"/>
    </location>
</feature>
<feature type="compositionally biased region" description="Polar residues" evidence="1">
    <location>
        <begin position="475"/>
        <end position="488"/>
    </location>
</feature>
<name>A0A444XD90_ARAHY</name>
<dbReference type="PANTHER" id="PTHR34281:SF7">
    <property type="entry name" value="PROTEIN EARLY FLOWERING 3"/>
    <property type="match status" value="1"/>
</dbReference>
<evidence type="ECO:0000313" key="2">
    <source>
        <dbReference type="EMBL" id="RYQ87560.1"/>
    </source>
</evidence>